<evidence type="ECO:0000313" key="1">
    <source>
        <dbReference type="EMBL" id="KAK9005786.1"/>
    </source>
</evidence>
<protein>
    <submittedName>
        <fullName evidence="1">Uncharacterized protein</fullName>
    </submittedName>
</protein>
<reference evidence="1 2" key="1">
    <citation type="journal article" date="2024" name="G3 (Bethesda)">
        <title>Genome assembly of Hibiscus sabdariffa L. provides insights into metabolisms of medicinal natural products.</title>
        <authorList>
            <person name="Kim T."/>
        </authorList>
    </citation>
    <scope>NUCLEOTIDE SEQUENCE [LARGE SCALE GENOMIC DNA]</scope>
    <source>
        <strain evidence="1">TK-2024</strain>
        <tissue evidence="1">Old leaves</tissue>
    </source>
</reference>
<organism evidence="1 2">
    <name type="scientific">Hibiscus sabdariffa</name>
    <name type="common">roselle</name>
    <dbReference type="NCBI Taxonomy" id="183260"/>
    <lineage>
        <taxon>Eukaryota</taxon>
        <taxon>Viridiplantae</taxon>
        <taxon>Streptophyta</taxon>
        <taxon>Embryophyta</taxon>
        <taxon>Tracheophyta</taxon>
        <taxon>Spermatophyta</taxon>
        <taxon>Magnoliopsida</taxon>
        <taxon>eudicotyledons</taxon>
        <taxon>Gunneridae</taxon>
        <taxon>Pentapetalae</taxon>
        <taxon>rosids</taxon>
        <taxon>malvids</taxon>
        <taxon>Malvales</taxon>
        <taxon>Malvaceae</taxon>
        <taxon>Malvoideae</taxon>
        <taxon>Hibiscus</taxon>
    </lineage>
</organism>
<dbReference type="Proteomes" id="UP001396334">
    <property type="component" value="Unassembled WGS sequence"/>
</dbReference>
<evidence type="ECO:0000313" key="2">
    <source>
        <dbReference type="Proteomes" id="UP001396334"/>
    </source>
</evidence>
<comment type="caution">
    <text evidence="1">The sequence shown here is derived from an EMBL/GenBank/DDBJ whole genome shotgun (WGS) entry which is preliminary data.</text>
</comment>
<accession>A0ABR2QYN8</accession>
<name>A0ABR2QYN8_9ROSI</name>
<keyword evidence="2" id="KW-1185">Reference proteome</keyword>
<dbReference type="EMBL" id="JBBPBN010000030">
    <property type="protein sequence ID" value="KAK9005786.1"/>
    <property type="molecule type" value="Genomic_DNA"/>
</dbReference>
<gene>
    <name evidence="1" type="ORF">V6N11_043206</name>
</gene>
<sequence length="135" mass="15254">MGSNSNQQLSMDTMGSDFWFDGLEASGAEGAPGARSDGLRVSKANRVPNNQIDMVEQFDMDWMRREDLRVLKVPSEEPTWLLDEIMASMNRVNYRIQVGMNIEEFERQLRSVTTPEQAVGVIRVNRSLLSRASDA</sequence>
<proteinExistence type="predicted"/>